<dbReference type="PANTHER" id="PTHR46796">
    <property type="entry name" value="HTH-TYPE TRANSCRIPTIONAL ACTIVATOR RHAS-RELATED"/>
    <property type="match status" value="1"/>
</dbReference>
<evidence type="ECO:0000259" key="4">
    <source>
        <dbReference type="PROSITE" id="PS01124"/>
    </source>
</evidence>
<evidence type="ECO:0000256" key="3">
    <source>
        <dbReference type="ARBA" id="ARBA00023163"/>
    </source>
</evidence>
<dbReference type="GO" id="GO:0043565">
    <property type="term" value="F:sequence-specific DNA binding"/>
    <property type="evidence" value="ECO:0007669"/>
    <property type="project" value="InterPro"/>
</dbReference>
<feature type="domain" description="HTH araC/xylS-type" evidence="4">
    <location>
        <begin position="144"/>
        <end position="242"/>
    </location>
</feature>
<comment type="caution">
    <text evidence="5">The sequence shown here is derived from an EMBL/GenBank/DDBJ whole genome shotgun (WGS) entry which is preliminary data.</text>
</comment>
<keyword evidence="1" id="KW-0805">Transcription regulation</keyword>
<dbReference type="GO" id="GO:0003700">
    <property type="term" value="F:DNA-binding transcription factor activity"/>
    <property type="evidence" value="ECO:0007669"/>
    <property type="project" value="InterPro"/>
</dbReference>
<dbReference type="AlphaFoldDB" id="A0A9D2IXV1"/>
<evidence type="ECO:0000256" key="1">
    <source>
        <dbReference type="ARBA" id="ARBA00023015"/>
    </source>
</evidence>
<dbReference type="PROSITE" id="PS00041">
    <property type="entry name" value="HTH_ARAC_FAMILY_1"/>
    <property type="match status" value="1"/>
</dbReference>
<keyword evidence="2" id="KW-0238">DNA-binding</keyword>
<dbReference type="Gene3D" id="1.10.10.60">
    <property type="entry name" value="Homeodomain-like"/>
    <property type="match status" value="1"/>
</dbReference>
<dbReference type="EMBL" id="DXBV01000005">
    <property type="protein sequence ID" value="HIZ29660.1"/>
    <property type="molecule type" value="Genomic_DNA"/>
</dbReference>
<keyword evidence="3" id="KW-0804">Transcription</keyword>
<gene>
    <name evidence="5" type="ORF">H9813_00295</name>
</gene>
<accession>A0A9D2IXV1</accession>
<dbReference type="SMART" id="SM00342">
    <property type="entry name" value="HTH_ARAC"/>
    <property type="match status" value="1"/>
</dbReference>
<dbReference type="PROSITE" id="PS01124">
    <property type="entry name" value="HTH_ARAC_FAMILY_2"/>
    <property type="match status" value="1"/>
</dbReference>
<sequence length="261" mass="27243">MIFDCERVARLEEVADRQFRLPLTLEGGGLWAGVLSSGRCALETDETRLAGAGSLLVAAGPVRLLPAENCHLLAVRIGGLAAGLFLEGLEKPMFADGGGCPGAAGLIAALAEAAHGLQGELCYRLLCELAPADAAGAALPPLVAEAVAQIREHYAGLYGVEELSESLGVSKSHLVRAFKSAMGITPGQYLTGVRLEAAKLLLARREYPLEVVASLCGFSGANYLCRVFKKTTGQTPAAFRAAAVADEAIGQPLPLEQELYV</sequence>
<dbReference type="Proteomes" id="UP000824035">
    <property type="component" value="Unassembled WGS sequence"/>
</dbReference>
<evidence type="ECO:0000256" key="2">
    <source>
        <dbReference type="ARBA" id="ARBA00023125"/>
    </source>
</evidence>
<protein>
    <submittedName>
        <fullName evidence="5">AraC family transcriptional regulator</fullName>
    </submittedName>
</protein>
<name>A0A9D2IXV1_9FIRM</name>
<evidence type="ECO:0000313" key="5">
    <source>
        <dbReference type="EMBL" id="HIZ29660.1"/>
    </source>
</evidence>
<reference evidence="5" key="2">
    <citation type="submission" date="2021-04" db="EMBL/GenBank/DDBJ databases">
        <authorList>
            <person name="Gilroy R."/>
        </authorList>
    </citation>
    <scope>NUCLEOTIDE SEQUENCE</scope>
    <source>
        <strain evidence="5">ChiGjej4B4-18154</strain>
    </source>
</reference>
<dbReference type="InterPro" id="IPR050204">
    <property type="entry name" value="AraC_XylS_family_regulators"/>
</dbReference>
<proteinExistence type="predicted"/>
<dbReference type="InterPro" id="IPR018062">
    <property type="entry name" value="HTH_AraC-typ_CS"/>
</dbReference>
<dbReference type="InterPro" id="IPR009057">
    <property type="entry name" value="Homeodomain-like_sf"/>
</dbReference>
<dbReference type="Pfam" id="PF12833">
    <property type="entry name" value="HTH_18"/>
    <property type="match status" value="1"/>
</dbReference>
<dbReference type="SUPFAM" id="SSF46689">
    <property type="entry name" value="Homeodomain-like"/>
    <property type="match status" value="2"/>
</dbReference>
<reference evidence="5" key="1">
    <citation type="journal article" date="2021" name="PeerJ">
        <title>Extensive microbial diversity within the chicken gut microbiome revealed by metagenomics and culture.</title>
        <authorList>
            <person name="Gilroy R."/>
            <person name="Ravi A."/>
            <person name="Getino M."/>
            <person name="Pursley I."/>
            <person name="Horton D.L."/>
            <person name="Alikhan N.F."/>
            <person name="Baker D."/>
            <person name="Gharbi K."/>
            <person name="Hall N."/>
            <person name="Watson M."/>
            <person name="Adriaenssens E.M."/>
            <person name="Foster-Nyarko E."/>
            <person name="Jarju S."/>
            <person name="Secka A."/>
            <person name="Antonio M."/>
            <person name="Oren A."/>
            <person name="Chaudhuri R.R."/>
            <person name="La Ragione R."/>
            <person name="Hildebrand F."/>
            <person name="Pallen M.J."/>
        </authorList>
    </citation>
    <scope>NUCLEOTIDE SEQUENCE</scope>
    <source>
        <strain evidence="5">ChiGjej4B4-18154</strain>
    </source>
</reference>
<evidence type="ECO:0000313" key="6">
    <source>
        <dbReference type="Proteomes" id="UP000824035"/>
    </source>
</evidence>
<dbReference type="InterPro" id="IPR018060">
    <property type="entry name" value="HTH_AraC"/>
</dbReference>
<organism evidence="5 6">
    <name type="scientific">Candidatus Allofournierella merdipullorum</name>
    <dbReference type="NCBI Taxonomy" id="2838595"/>
    <lineage>
        <taxon>Bacteria</taxon>
        <taxon>Bacillati</taxon>
        <taxon>Bacillota</taxon>
        <taxon>Clostridia</taxon>
        <taxon>Eubacteriales</taxon>
        <taxon>Oscillospiraceae</taxon>
        <taxon>Allofournierella</taxon>
    </lineage>
</organism>